<protein>
    <submittedName>
        <fullName evidence="5">AraC family transcriptional regulator</fullName>
    </submittedName>
</protein>
<reference evidence="5 6" key="1">
    <citation type="submission" date="2018-06" db="EMBL/GenBank/DDBJ databases">
        <title>Paenibacillus imtechensis sp. nov.</title>
        <authorList>
            <person name="Pinnaka A.K."/>
            <person name="Singh H."/>
            <person name="Kaur M."/>
        </authorList>
    </citation>
    <scope>NUCLEOTIDE SEQUENCE [LARGE SCALE GENOMIC DNA]</scope>
    <source>
        <strain evidence="5 6">SMB1</strain>
    </source>
</reference>
<accession>A0A2W1L5G4</accession>
<keyword evidence="1" id="KW-0805">Transcription regulation</keyword>
<organism evidence="5 6">
    <name type="scientific">Paenibacillus sambharensis</name>
    <dbReference type="NCBI Taxonomy" id="1803190"/>
    <lineage>
        <taxon>Bacteria</taxon>
        <taxon>Bacillati</taxon>
        <taxon>Bacillota</taxon>
        <taxon>Bacilli</taxon>
        <taxon>Bacillales</taxon>
        <taxon>Paenibacillaceae</taxon>
        <taxon>Paenibacillus</taxon>
    </lineage>
</organism>
<dbReference type="PRINTS" id="PR00032">
    <property type="entry name" value="HTHARAC"/>
</dbReference>
<dbReference type="PANTHER" id="PTHR46796">
    <property type="entry name" value="HTH-TYPE TRANSCRIPTIONAL ACTIVATOR RHAS-RELATED"/>
    <property type="match status" value="1"/>
</dbReference>
<dbReference type="AlphaFoldDB" id="A0A2W1L5G4"/>
<dbReference type="Gene3D" id="1.10.10.60">
    <property type="entry name" value="Homeodomain-like"/>
    <property type="match status" value="1"/>
</dbReference>
<evidence type="ECO:0000256" key="3">
    <source>
        <dbReference type="ARBA" id="ARBA00023163"/>
    </source>
</evidence>
<dbReference type="GO" id="GO:0003700">
    <property type="term" value="F:DNA-binding transcription factor activity"/>
    <property type="evidence" value="ECO:0007669"/>
    <property type="project" value="InterPro"/>
</dbReference>
<keyword evidence="6" id="KW-1185">Reference proteome</keyword>
<evidence type="ECO:0000313" key="5">
    <source>
        <dbReference type="EMBL" id="PZD95358.1"/>
    </source>
</evidence>
<dbReference type="PROSITE" id="PS00041">
    <property type="entry name" value="HTH_ARAC_FAMILY_1"/>
    <property type="match status" value="1"/>
</dbReference>
<dbReference type="Proteomes" id="UP000249522">
    <property type="component" value="Unassembled WGS sequence"/>
</dbReference>
<feature type="domain" description="HTH araC/xylS-type" evidence="4">
    <location>
        <begin position="161"/>
        <end position="266"/>
    </location>
</feature>
<dbReference type="OrthoDB" id="323290at2"/>
<evidence type="ECO:0000256" key="2">
    <source>
        <dbReference type="ARBA" id="ARBA00023125"/>
    </source>
</evidence>
<dbReference type="SUPFAM" id="SSF46689">
    <property type="entry name" value="Homeodomain-like"/>
    <property type="match status" value="1"/>
</dbReference>
<dbReference type="InterPro" id="IPR018060">
    <property type="entry name" value="HTH_AraC"/>
</dbReference>
<keyword evidence="2" id="KW-0238">DNA-binding</keyword>
<dbReference type="InterPro" id="IPR046532">
    <property type="entry name" value="DUF6597"/>
</dbReference>
<name>A0A2W1L5G4_9BACL</name>
<sequence>MAMPEHTRPSMGVMHLNRREPRFRLSRIQPAADVGFFIKHYWIVSWDLTGEEPHTQAVIPNPCANLVVEKGSAFIYGAAKHVYEKQLQGSGCAFGIKFRPGGLYPFIKQPVTALHDRPMDVRAVLGIDGTAAESLILSRDSAEDMAAEAERLIRPMLPEEDQTVAWLNQVIDHIQADKSLTRVEDICMHFDVNMRTLQRLFSQYVGLTPKWVIKLYRLQHAAEVMDQGGSLNLLQLAHELGYHDQSHFIRDFKAAVGVTPASYMAME</sequence>
<gene>
    <name evidence="5" type="ORF">DNH61_12510</name>
</gene>
<dbReference type="InterPro" id="IPR009057">
    <property type="entry name" value="Homeodomain-like_sf"/>
</dbReference>
<proteinExistence type="predicted"/>
<keyword evidence="3" id="KW-0804">Transcription</keyword>
<dbReference type="EMBL" id="QKRB01000044">
    <property type="protein sequence ID" value="PZD95358.1"/>
    <property type="molecule type" value="Genomic_DNA"/>
</dbReference>
<dbReference type="InterPro" id="IPR050204">
    <property type="entry name" value="AraC_XylS_family_regulators"/>
</dbReference>
<evidence type="ECO:0000256" key="1">
    <source>
        <dbReference type="ARBA" id="ARBA00023015"/>
    </source>
</evidence>
<dbReference type="SMART" id="SM00342">
    <property type="entry name" value="HTH_ARAC"/>
    <property type="match status" value="1"/>
</dbReference>
<dbReference type="InterPro" id="IPR020449">
    <property type="entry name" value="Tscrpt_reg_AraC-type_HTH"/>
</dbReference>
<comment type="caution">
    <text evidence="5">The sequence shown here is derived from an EMBL/GenBank/DDBJ whole genome shotgun (WGS) entry which is preliminary data.</text>
</comment>
<evidence type="ECO:0000313" key="6">
    <source>
        <dbReference type="Proteomes" id="UP000249522"/>
    </source>
</evidence>
<dbReference type="GO" id="GO:0043565">
    <property type="term" value="F:sequence-specific DNA binding"/>
    <property type="evidence" value="ECO:0007669"/>
    <property type="project" value="InterPro"/>
</dbReference>
<dbReference type="PROSITE" id="PS01124">
    <property type="entry name" value="HTH_ARAC_FAMILY_2"/>
    <property type="match status" value="1"/>
</dbReference>
<dbReference type="Pfam" id="PF12833">
    <property type="entry name" value="HTH_18"/>
    <property type="match status" value="1"/>
</dbReference>
<dbReference type="Pfam" id="PF20240">
    <property type="entry name" value="DUF6597"/>
    <property type="match status" value="1"/>
</dbReference>
<dbReference type="InterPro" id="IPR018062">
    <property type="entry name" value="HTH_AraC-typ_CS"/>
</dbReference>
<evidence type="ECO:0000259" key="4">
    <source>
        <dbReference type="PROSITE" id="PS01124"/>
    </source>
</evidence>